<name>A0ABS2RBX4_9BACI</name>
<evidence type="ECO:0008006" key="3">
    <source>
        <dbReference type="Google" id="ProtNLM"/>
    </source>
</evidence>
<evidence type="ECO:0000313" key="2">
    <source>
        <dbReference type="Proteomes" id="UP000823485"/>
    </source>
</evidence>
<evidence type="ECO:0000313" key="1">
    <source>
        <dbReference type="EMBL" id="MBM7717152.1"/>
    </source>
</evidence>
<gene>
    <name evidence="1" type="ORF">JOC94_004177</name>
</gene>
<dbReference type="Proteomes" id="UP000823485">
    <property type="component" value="Unassembled WGS sequence"/>
</dbReference>
<dbReference type="RefSeq" id="WP_205180123.1">
    <property type="nucleotide sequence ID" value="NZ_JAFBFH010000040.1"/>
</dbReference>
<comment type="caution">
    <text evidence="1">The sequence shown here is derived from an EMBL/GenBank/DDBJ whole genome shotgun (WGS) entry which is preliminary data.</text>
</comment>
<dbReference type="EMBL" id="JAFBFH010000040">
    <property type="protein sequence ID" value="MBM7717152.1"/>
    <property type="molecule type" value="Genomic_DNA"/>
</dbReference>
<organism evidence="1 2">
    <name type="scientific">Siminovitchia thermophila</name>
    <dbReference type="NCBI Taxonomy" id="1245522"/>
    <lineage>
        <taxon>Bacteria</taxon>
        <taxon>Bacillati</taxon>
        <taxon>Bacillota</taxon>
        <taxon>Bacilli</taxon>
        <taxon>Bacillales</taxon>
        <taxon>Bacillaceae</taxon>
        <taxon>Siminovitchia</taxon>
    </lineage>
</organism>
<keyword evidence="2" id="KW-1185">Reference proteome</keyword>
<reference evidence="1 2" key="1">
    <citation type="submission" date="2021-01" db="EMBL/GenBank/DDBJ databases">
        <title>Genomic Encyclopedia of Type Strains, Phase IV (KMG-IV): sequencing the most valuable type-strain genomes for metagenomic binning, comparative biology and taxonomic classification.</title>
        <authorList>
            <person name="Goeker M."/>
        </authorList>
    </citation>
    <scope>NUCLEOTIDE SEQUENCE [LARGE SCALE GENOMIC DNA]</scope>
    <source>
        <strain evidence="1 2">DSM 105453</strain>
    </source>
</reference>
<proteinExistence type="predicted"/>
<accession>A0ABS2RBX4</accession>
<protein>
    <recommendedName>
        <fullName evidence="3">Coat protein</fullName>
    </recommendedName>
</protein>
<sequence length="332" mass="36409">MTTRLQDVIQPEVFTDYVIQRTTEKSALVQSGIIERNSEFDSLASSPNTLVNMPFWNDLTGEAEVIKDQGNLTAGKITSGKDVARKQGRARMWGANGLSALLSGDDPMGAIAELVSNYWIREDQKMLLATLDGIFKAPNMTDKFLDITGEPGTDALLDGDSFIDAGQLMGDAKDLLTGVMMHSAVEAYLAKRQLIEYVQEAGQSDRIPFFMNKRVIVDDGMPYDTASKEGVIYLFGSGAIASGVGSHPNIIATEVDRNKQSSSGEDFLINRRIQILHPRGVKWTETEVDAEFPTNAELATGGNWERVYEPKAIRVVKFKFKTAVTEDETAGA</sequence>